<feature type="domain" description="Flavin reductase like" evidence="1">
    <location>
        <begin position="20"/>
        <end position="166"/>
    </location>
</feature>
<protein>
    <submittedName>
        <fullName evidence="2">Flavin reductase (DIM6/NTAB) family NADH-FMN oxidoreductase RutF</fullName>
    </submittedName>
</protein>
<reference evidence="2 3" key="1">
    <citation type="submission" date="2018-04" db="EMBL/GenBank/DDBJ databases">
        <title>Genomic Encyclopedia of Archaeal and Bacterial Type Strains, Phase II (KMG-II): from individual species to whole genera.</title>
        <authorList>
            <person name="Goeker M."/>
        </authorList>
    </citation>
    <scope>NUCLEOTIDE SEQUENCE [LARGE SCALE GENOMIC DNA]</scope>
    <source>
        <strain evidence="2 3">DSM 100434</strain>
    </source>
</reference>
<organism evidence="2 3">
    <name type="scientific">Celeribacter persicus</name>
    <dbReference type="NCBI Taxonomy" id="1651082"/>
    <lineage>
        <taxon>Bacteria</taxon>
        <taxon>Pseudomonadati</taxon>
        <taxon>Pseudomonadota</taxon>
        <taxon>Alphaproteobacteria</taxon>
        <taxon>Rhodobacterales</taxon>
        <taxon>Roseobacteraceae</taxon>
        <taxon>Celeribacter</taxon>
    </lineage>
</organism>
<dbReference type="EMBL" id="QAOH01000001">
    <property type="protein sequence ID" value="PTQ75740.1"/>
    <property type="molecule type" value="Genomic_DNA"/>
</dbReference>
<sequence>MFYRPEDGHGLPHNPFNAIVSPRPIGWISTRSASGHENLAPYSFFNAVAYVPPQVMFASIGSKDTLRNLRETGEFCVNLVGANQIAVMNASSEMLDFEEDEFTHSGALRAPCRVIGCSRVEDAPASLECKVTQILRLEGKDNHAVFGEVVGIHIREDCVVDGRFDVVKARMLSRLGYRDYAEVKEVFELTRPND</sequence>
<dbReference type="GO" id="GO:0016646">
    <property type="term" value="F:oxidoreductase activity, acting on the CH-NH group of donors, NAD or NADP as acceptor"/>
    <property type="evidence" value="ECO:0007669"/>
    <property type="project" value="UniProtKB-ARBA"/>
</dbReference>
<gene>
    <name evidence="2" type="ORF">C8N42_101281</name>
</gene>
<evidence type="ECO:0000259" key="1">
    <source>
        <dbReference type="SMART" id="SM00903"/>
    </source>
</evidence>
<dbReference type="SUPFAM" id="SSF50475">
    <property type="entry name" value="FMN-binding split barrel"/>
    <property type="match status" value="1"/>
</dbReference>
<dbReference type="PANTHER" id="PTHR43812:SF2">
    <property type="entry name" value="FLAVIN REDUCTASE LIKE DOMAIN-CONTAINING PROTEIN"/>
    <property type="match status" value="1"/>
</dbReference>
<proteinExistence type="predicted"/>
<evidence type="ECO:0000313" key="3">
    <source>
        <dbReference type="Proteomes" id="UP000244077"/>
    </source>
</evidence>
<dbReference type="RefSeq" id="WP_107814744.1">
    <property type="nucleotide sequence ID" value="NZ_QAOH01000001.1"/>
</dbReference>
<dbReference type="InterPro" id="IPR012349">
    <property type="entry name" value="Split_barrel_FMN-bd"/>
</dbReference>
<dbReference type="Proteomes" id="UP000244077">
    <property type="component" value="Unassembled WGS sequence"/>
</dbReference>
<dbReference type="PANTHER" id="PTHR43812">
    <property type="entry name" value="BLR2425 PROTEIN"/>
    <property type="match status" value="1"/>
</dbReference>
<dbReference type="AlphaFoldDB" id="A0A2T5HVY0"/>
<dbReference type="Gene3D" id="2.30.110.10">
    <property type="entry name" value="Electron Transport, Fmn-binding Protein, Chain A"/>
    <property type="match status" value="1"/>
</dbReference>
<name>A0A2T5HVY0_9RHOB</name>
<evidence type="ECO:0000313" key="2">
    <source>
        <dbReference type="EMBL" id="PTQ75740.1"/>
    </source>
</evidence>
<accession>A0A2T5HVY0</accession>
<dbReference type="InterPro" id="IPR002563">
    <property type="entry name" value="Flavin_Rdtase-like_dom"/>
</dbReference>
<dbReference type="OrthoDB" id="9783347at2"/>
<dbReference type="SMART" id="SM00903">
    <property type="entry name" value="Flavin_Reduct"/>
    <property type="match status" value="1"/>
</dbReference>
<comment type="caution">
    <text evidence="2">The sequence shown here is derived from an EMBL/GenBank/DDBJ whole genome shotgun (WGS) entry which is preliminary data.</text>
</comment>
<dbReference type="GO" id="GO:0010181">
    <property type="term" value="F:FMN binding"/>
    <property type="evidence" value="ECO:0007669"/>
    <property type="project" value="InterPro"/>
</dbReference>
<keyword evidence="3" id="KW-1185">Reference proteome</keyword>
<dbReference type="Pfam" id="PF01613">
    <property type="entry name" value="Flavin_Reduct"/>
    <property type="match status" value="1"/>
</dbReference>